<dbReference type="PROSITE" id="PS51482">
    <property type="entry name" value="DEGV"/>
    <property type="match status" value="1"/>
</dbReference>
<dbReference type="Proteomes" id="UP001589766">
    <property type="component" value="Unassembled WGS sequence"/>
</dbReference>
<comment type="caution">
    <text evidence="2">The sequence shown here is derived from an EMBL/GenBank/DDBJ whole genome shotgun (WGS) entry which is preliminary data.</text>
</comment>
<dbReference type="Gene3D" id="3.30.1180.10">
    <property type="match status" value="1"/>
</dbReference>
<proteinExistence type="predicted"/>
<dbReference type="PANTHER" id="PTHR33434:SF2">
    <property type="entry name" value="FATTY ACID-BINDING PROTEIN TM_1468"/>
    <property type="match status" value="1"/>
</dbReference>
<evidence type="ECO:0000256" key="1">
    <source>
        <dbReference type="ARBA" id="ARBA00023121"/>
    </source>
</evidence>
<gene>
    <name evidence="2" type="ORF">ACFFIO_15235</name>
</gene>
<dbReference type="SUPFAM" id="SSF82549">
    <property type="entry name" value="DAK1/DegV-like"/>
    <property type="match status" value="1"/>
</dbReference>
<protein>
    <submittedName>
        <fullName evidence="2">DegV family protein</fullName>
    </submittedName>
</protein>
<name>A0ABV6F8R3_9MICC</name>
<evidence type="ECO:0000313" key="2">
    <source>
        <dbReference type="EMBL" id="MFC0249859.1"/>
    </source>
</evidence>
<dbReference type="Pfam" id="PF02645">
    <property type="entry name" value="DegV"/>
    <property type="match status" value="1"/>
</dbReference>
<reference evidence="2 3" key="1">
    <citation type="submission" date="2024-09" db="EMBL/GenBank/DDBJ databases">
        <authorList>
            <person name="Sun Q."/>
            <person name="Mori K."/>
        </authorList>
    </citation>
    <scope>NUCLEOTIDE SEQUENCE [LARGE SCALE GENOMIC DNA]</scope>
    <source>
        <strain evidence="2 3">CCM 7609</strain>
    </source>
</reference>
<dbReference type="InterPro" id="IPR050270">
    <property type="entry name" value="DegV_domain_contain"/>
</dbReference>
<dbReference type="EMBL" id="JBHLWH010000043">
    <property type="protein sequence ID" value="MFC0249859.1"/>
    <property type="molecule type" value="Genomic_DNA"/>
</dbReference>
<dbReference type="InterPro" id="IPR043168">
    <property type="entry name" value="DegV_C"/>
</dbReference>
<keyword evidence="3" id="KW-1185">Reference proteome</keyword>
<accession>A0ABV6F8R3</accession>
<dbReference type="NCBIfam" id="TIGR00762">
    <property type="entry name" value="DegV"/>
    <property type="match status" value="1"/>
</dbReference>
<dbReference type="PANTHER" id="PTHR33434">
    <property type="entry name" value="DEGV DOMAIN-CONTAINING PROTEIN DR_1986-RELATED"/>
    <property type="match status" value="1"/>
</dbReference>
<keyword evidence="1" id="KW-0446">Lipid-binding</keyword>
<sequence>MADLAEWQGAMLTHIRQVRSTRSGWVRFGLPPSRKGRTAIVTDSSASIPAELLTHPLARGLRQVPMPVMVGEQIHAEGTAELMRELPLALAAGTAVRTSRPSPGSFSAVYQELAESGFEQVISVHISGQLSGTVEAARLAGRDALIPVTVVDSHLSGFALGTVVLDAVISAGFGMAPEQLLEDVDEATQEAGVFFTVPNLDQLRRGGRIGTLAGLLGTLLHVKPVLTLDNGIVSLVDRPRTSARATERLVELTQEFVSGSEGRGERIAVHGFGNEPAAHELAGRLQSLSAMPVPVIRLPAVLAAHLGLGALGVTLNPVAPAQRPHQPRAVPSS</sequence>
<evidence type="ECO:0000313" key="3">
    <source>
        <dbReference type="Proteomes" id="UP001589766"/>
    </source>
</evidence>
<dbReference type="InterPro" id="IPR003797">
    <property type="entry name" value="DegV"/>
</dbReference>
<organism evidence="2 3">
    <name type="scientific">Citricoccus parietis</name>
    <dbReference type="NCBI Taxonomy" id="592307"/>
    <lineage>
        <taxon>Bacteria</taxon>
        <taxon>Bacillati</taxon>
        <taxon>Actinomycetota</taxon>
        <taxon>Actinomycetes</taxon>
        <taxon>Micrococcales</taxon>
        <taxon>Micrococcaceae</taxon>
        <taxon>Citricoccus</taxon>
    </lineage>
</organism>
<dbReference type="Gene3D" id="3.40.50.10170">
    <property type="match status" value="1"/>
</dbReference>
<dbReference type="RefSeq" id="WP_378043123.1">
    <property type="nucleotide sequence ID" value="NZ_JBHLWH010000043.1"/>
</dbReference>